<comment type="pathway">
    <text evidence="4">Purine metabolism; IMP biosynthesis via de novo pathway; 5-amino-1-(5-phospho-D-ribosyl)imidazole-4-carboxylate from 5-amino-1-(5-phospho-D-ribosyl)imidazole (N5-CAIR route): step 1/2.</text>
</comment>
<dbReference type="Pfam" id="PF02222">
    <property type="entry name" value="ATP-grasp"/>
    <property type="match status" value="1"/>
</dbReference>
<dbReference type="Proteomes" id="UP000632195">
    <property type="component" value="Unassembled WGS sequence"/>
</dbReference>
<keyword evidence="3 4" id="KW-0067">ATP-binding</keyword>
<comment type="function">
    <text evidence="4">Catalyzes the ATP-dependent conversion of 5-aminoimidazole ribonucleotide (AIR) and HCO(3)(-) to N5-carboxyaminoimidazole ribonucleotide (N5-CAIR).</text>
</comment>
<feature type="domain" description="ATP-grasp" evidence="5">
    <location>
        <begin position="101"/>
        <end position="277"/>
    </location>
</feature>
<dbReference type="EMBL" id="BMNY01000001">
    <property type="protein sequence ID" value="GGM70209.1"/>
    <property type="molecule type" value="Genomic_DNA"/>
</dbReference>
<protein>
    <recommendedName>
        <fullName evidence="4">N5-carboxyaminoimidazole ribonucleotide synthase</fullName>
        <shortName evidence="4">N5-CAIR synthase</shortName>
        <ecNumber evidence="4">6.3.4.18</ecNumber>
    </recommendedName>
    <alternativeName>
        <fullName evidence="4">5-(carboxyamino)imidazole ribonucleotide synthetase</fullName>
    </alternativeName>
</protein>
<dbReference type="InterPro" id="IPR011761">
    <property type="entry name" value="ATP-grasp"/>
</dbReference>
<dbReference type="GO" id="GO:0046872">
    <property type="term" value="F:metal ion binding"/>
    <property type="evidence" value="ECO:0007669"/>
    <property type="project" value="InterPro"/>
</dbReference>
<dbReference type="InterPro" id="IPR003135">
    <property type="entry name" value="ATP-grasp_carboxylate-amine"/>
</dbReference>
<dbReference type="RefSeq" id="WP_188680096.1">
    <property type="nucleotide sequence ID" value="NZ_BMNY01000001.1"/>
</dbReference>
<dbReference type="AlphaFoldDB" id="A0AA37F913"/>
<feature type="binding site" evidence="4">
    <location>
        <begin position="141"/>
        <end position="147"/>
    </location>
    <ligand>
        <name>ATP</name>
        <dbReference type="ChEBI" id="CHEBI:30616"/>
    </ligand>
</feature>
<keyword evidence="4" id="KW-0436">Ligase</keyword>
<organism evidence="6 7">
    <name type="scientific">Thermogymnomonas acidicola</name>
    <dbReference type="NCBI Taxonomy" id="399579"/>
    <lineage>
        <taxon>Archaea</taxon>
        <taxon>Methanobacteriati</taxon>
        <taxon>Thermoplasmatota</taxon>
        <taxon>Thermoplasmata</taxon>
        <taxon>Thermoplasmatales</taxon>
        <taxon>Thermogymnomonas</taxon>
    </lineage>
</organism>
<dbReference type="GO" id="GO:0004638">
    <property type="term" value="F:phosphoribosylaminoimidazole carboxylase activity"/>
    <property type="evidence" value="ECO:0007669"/>
    <property type="project" value="InterPro"/>
</dbReference>
<dbReference type="PANTHER" id="PTHR11609:SF5">
    <property type="entry name" value="PHOSPHORIBOSYLAMINOIMIDAZOLE CARBOXYLASE"/>
    <property type="match status" value="1"/>
</dbReference>
<dbReference type="InterPro" id="IPR013815">
    <property type="entry name" value="ATP_grasp_subdomain_1"/>
</dbReference>
<dbReference type="GO" id="GO:0034028">
    <property type="term" value="F:5-(carboxyamino)imidazole ribonucleotide synthase activity"/>
    <property type="evidence" value="ECO:0007669"/>
    <property type="project" value="UniProtKB-UniRule"/>
</dbReference>
<dbReference type="Pfam" id="PF22660">
    <property type="entry name" value="RS_preATP-grasp-like"/>
    <property type="match status" value="1"/>
</dbReference>
<comment type="caution">
    <text evidence="6">The sequence shown here is derived from an EMBL/GenBank/DDBJ whole genome shotgun (WGS) entry which is preliminary data.</text>
</comment>
<dbReference type="InterPro" id="IPR011054">
    <property type="entry name" value="Rudment_hybrid_motif"/>
</dbReference>
<dbReference type="Gene3D" id="3.30.1490.20">
    <property type="entry name" value="ATP-grasp fold, A domain"/>
    <property type="match status" value="1"/>
</dbReference>
<proteinExistence type="inferred from homology"/>
<feature type="binding site" evidence="4">
    <location>
        <position position="176"/>
    </location>
    <ligand>
        <name>ATP</name>
        <dbReference type="ChEBI" id="CHEBI:30616"/>
    </ligand>
</feature>
<dbReference type="HAMAP" id="MF_01928">
    <property type="entry name" value="PurK"/>
    <property type="match status" value="1"/>
</dbReference>
<keyword evidence="1 4" id="KW-0547">Nucleotide-binding</keyword>
<dbReference type="SUPFAM" id="SSF52440">
    <property type="entry name" value="PreATP-grasp domain"/>
    <property type="match status" value="1"/>
</dbReference>
<comment type="caution">
    <text evidence="4">Lacks conserved residue(s) required for the propagation of feature annotation.</text>
</comment>
<keyword evidence="7" id="KW-1185">Reference proteome</keyword>
<dbReference type="InterPro" id="IPR016185">
    <property type="entry name" value="PreATP-grasp_dom_sf"/>
</dbReference>
<accession>A0AA37F913</accession>
<reference evidence="6" key="2">
    <citation type="submission" date="2022-09" db="EMBL/GenBank/DDBJ databases">
        <authorList>
            <person name="Sun Q."/>
            <person name="Ohkuma M."/>
        </authorList>
    </citation>
    <scope>NUCLEOTIDE SEQUENCE</scope>
    <source>
        <strain evidence="6">JCM 13583</strain>
    </source>
</reference>
<gene>
    <name evidence="4" type="primary">purK</name>
    <name evidence="6" type="ORF">GCM10007108_05390</name>
</gene>
<feature type="binding site" evidence="4">
    <location>
        <begin position="168"/>
        <end position="171"/>
    </location>
    <ligand>
        <name>ATP</name>
        <dbReference type="ChEBI" id="CHEBI:30616"/>
    </ligand>
</feature>
<evidence type="ECO:0000313" key="7">
    <source>
        <dbReference type="Proteomes" id="UP000632195"/>
    </source>
</evidence>
<dbReference type="SUPFAM" id="SSF51246">
    <property type="entry name" value="Rudiment single hybrid motif"/>
    <property type="match status" value="1"/>
</dbReference>
<feature type="binding site" evidence="4">
    <location>
        <position position="97"/>
    </location>
    <ligand>
        <name>ATP</name>
        <dbReference type="ChEBI" id="CHEBI:30616"/>
    </ligand>
</feature>
<dbReference type="GO" id="GO:0006189">
    <property type="term" value="P:'de novo' IMP biosynthetic process"/>
    <property type="evidence" value="ECO:0007669"/>
    <property type="project" value="UniProtKB-UniRule"/>
</dbReference>
<dbReference type="EC" id="6.3.4.18" evidence="4"/>
<evidence type="ECO:0000256" key="2">
    <source>
        <dbReference type="ARBA" id="ARBA00022755"/>
    </source>
</evidence>
<dbReference type="InterPro" id="IPR005875">
    <property type="entry name" value="PurK"/>
</dbReference>
<evidence type="ECO:0000256" key="4">
    <source>
        <dbReference type="HAMAP-Rule" id="MF_01928"/>
    </source>
</evidence>
<dbReference type="NCBIfam" id="NF004679">
    <property type="entry name" value="PRK06019.1-5"/>
    <property type="match status" value="1"/>
</dbReference>
<feature type="binding site" evidence="4">
    <location>
        <begin position="247"/>
        <end position="248"/>
    </location>
    <ligand>
        <name>ATP</name>
        <dbReference type="ChEBI" id="CHEBI:30616"/>
    </ligand>
</feature>
<dbReference type="InterPro" id="IPR054350">
    <property type="entry name" value="PurT/PurK_preATP-grasp"/>
</dbReference>
<comment type="subunit">
    <text evidence="4">Homodimer.</text>
</comment>
<keyword evidence="2 4" id="KW-0658">Purine biosynthesis</keyword>
<comment type="catalytic activity">
    <reaction evidence="4">
        <text>5-amino-1-(5-phospho-beta-D-ribosyl)imidazole + hydrogencarbonate + ATP = 5-carboxyamino-1-(5-phospho-D-ribosyl)imidazole + ADP + phosphate + 2 H(+)</text>
        <dbReference type="Rhea" id="RHEA:19317"/>
        <dbReference type="ChEBI" id="CHEBI:15378"/>
        <dbReference type="ChEBI" id="CHEBI:17544"/>
        <dbReference type="ChEBI" id="CHEBI:30616"/>
        <dbReference type="ChEBI" id="CHEBI:43474"/>
        <dbReference type="ChEBI" id="CHEBI:58730"/>
        <dbReference type="ChEBI" id="CHEBI:137981"/>
        <dbReference type="ChEBI" id="CHEBI:456216"/>
        <dbReference type="EC" id="6.3.4.18"/>
    </reaction>
</comment>
<name>A0AA37F913_9ARCH</name>
<evidence type="ECO:0000256" key="1">
    <source>
        <dbReference type="ARBA" id="ARBA00022741"/>
    </source>
</evidence>
<dbReference type="GO" id="GO:0005524">
    <property type="term" value="F:ATP binding"/>
    <property type="evidence" value="ECO:0007669"/>
    <property type="project" value="UniProtKB-UniRule"/>
</dbReference>
<evidence type="ECO:0000313" key="6">
    <source>
        <dbReference type="EMBL" id="GGM70209.1"/>
    </source>
</evidence>
<dbReference type="PANTHER" id="PTHR11609">
    <property type="entry name" value="PURINE BIOSYNTHESIS PROTEIN 6/7, PUR6/7"/>
    <property type="match status" value="1"/>
</dbReference>
<dbReference type="SUPFAM" id="SSF56059">
    <property type="entry name" value="Glutathione synthetase ATP-binding domain-like"/>
    <property type="match status" value="1"/>
</dbReference>
<dbReference type="InterPro" id="IPR040686">
    <property type="entry name" value="PurK_C"/>
</dbReference>
<dbReference type="Pfam" id="PF17769">
    <property type="entry name" value="PurK_C"/>
    <property type="match status" value="1"/>
</dbReference>
<reference evidence="6" key="1">
    <citation type="journal article" date="2014" name="Int. J. Syst. Evol. Microbiol.">
        <title>Complete genome sequence of Corynebacterium casei LMG S-19264T (=DSM 44701T), isolated from a smear-ripened cheese.</title>
        <authorList>
            <consortium name="US DOE Joint Genome Institute (JGI-PGF)"/>
            <person name="Walter F."/>
            <person name="Albersmeier A."/>
            <person name="Kalinowski J."/>
            <person name="Ruckert C."/>
        </authorList>
    </citation>
    <scope>NUCLEOTIDE SEQUENCE</scope>
    <source>
        <strain evidence="6">JCM 13583</strain>
    </source>
</reference>
<evidence type="ECO:0000256" key="3">
    <source>
        <dbReference type="ARBA" id="ARBA00022840"/>
    </source>
</evidence>
<evidence type="ECO:0000259" key="5">
    <source>
        <dbReference type="PROSITE" id="PS50975"/>
    </source>
</evidence>
<sequence>MPEKFDLGILGSGQLGLMMLLEGTPLGLRFSVCDTAQGPAVRFAHGYFRADGYREFVDSSQYVTYEFEHVDGRALEYAEEQNKLRPSLLPVKLKRDRSLEKEFYVRHGIPTARYVVADGKNEIMRAVKDMGDCVVKMCEGGYDGKGQYYFFDGRRDEVPEGAGKAIVEEFVRYENEASIICYRTPDGRMGAFEPSFNLNRNGILVYNYGPYRGSEMRDIAFRLMASLSYVGVMGIEFYNVGGRFIVNEFAPRVHNTGHHTLFGFSVSQFEQHVRAVAGLPVHEPMQFVPSGIVNILGRPLDAAARERILALGDTHPFWYGKDEVRRKRKMGHVNITGSTVEEVKEKIDKVMDILYNGHLDDYI</sequence>
<dbReference type="PROSITE" id="PS50975">
    <property type="entry name" value="ATP_GRASP"/>
    <property type="match status" value="1"/>
</dbReference>
<dbReference type="Gene3D" id="3.30.470.20">
    <property type="entry name" value="ATP-grasp fold, B domain"/>
    <property type="match status" value="1"/>
</dbReference>
<dbReference type="Gene3D" id="3.40.50.20">
    <property type="match status" value="1"/>
</dbReference>
<feature type="binding site" evidence="4">
    <location>
        <position position="136"/>
    </location>
    <ligand>
        <name>ATP</name>
        <dbReference type="ChEBI" id="CHEBI:30616"/>
    </ligand>
</feature>
<comment type="similarity">
    <text evidence="4">Belongs to the PurK/PurT family.</text>
</comment>